<proteinExistence type="predicted"/>
<feature type="region of interest" description="Disordered" evidence="1">
    <location>
        <begin position="118"/>
        <end position="145"/>
    </location>
</feature>
<accession>A0A975BZ98</accession>
<protein>
    <submittedName>
        <fullName evidence="3">Uncharacterized protein</fullName>
    </submittedName>
</protein>
<feature type="compositionally biased region" description="Basic and acidic residues" evidence="1">
    <location>
        <begin position="164"/>
        <end position="189"/>
    </location>
</feature>
<feature type="region of interest" description="Disordered" evidence="1">
    <location>
        <begin position="160"/>
        <end position="211"/>
    </location>
</feature>
<gene>
    <name evidence="3" type="ORF">IFJ75_15105</name>
</gene>
<organism evidence="3 4">
    <name type="scientific">Brevundimonas goettingensis</name>
    <dbReference type="NCBI Taxonomy" id="2774190"/>
    <lineage>
        <taxon>Bacteria</taxon>
        <taxon>Pseudomonadati</taxon>
        <taxon>Pseudomonadota</taxon>
        <taxon>Alphaproteobacteria</taxon>
        <taxon>Caulobacterales</taxon>
        <taxon>Caulobacteraceae</taxon>
        <taxon>Brevundimonas</taxon>
    </lineage>
</organism>
<feature type="transmembrane region" description="Helical" evidence="2">
    <location>
        <begin position="20"/>
        <end position="45"/>
    </location>
</feature>
<reference evidence="3" key="1">
    <citation type="submission" date="2020-09" db="EMBL/GenBank/DDBJ databases">
        <title>Brevundimonas sp. LVF2 isolated from a puddle in Goettingen, Germany.</title>
        <authorList>
            <person name="Friedrich I."/>
            <person name="Klassen A."/>
            <person name="Hannes N."/>
            <person name="Schneider D."/>
            <person name="Hertel R."/>
            <person name="Daniel R."/>
        </authorList>
    </citation>
    <scope>NUCLEOTIDE SEQUENCE</scope>
    <source>
        <strain evidence="3">LVF2</strain>
    </source>
</reference>
<feature type="compositionally biased region" description="Basic and acidic residues" evidence="1">
    <location>
        <begin position="120"/>
        <end position="145"/>
    </location>
</feature>
<dbReference type="RefSeq" id="WP_207869089.1">
    <property type="nucleotide sequence ID" value="NZ_CP062222.1"/>
</dbReference>
<evidence type="ECO:0000256" key="2">
    <source>
        <dbReference type="SAM" id="Phobius"/>
    </source>
</evidence>
<keyword evidence="2" id="KW-0472">Membrane</keyword>
<keyword evidence="2" id="KW-1133">Transmembrane helix</keyword>
<evidence type="ECO:0000313" key="4">
    <source>
        <dbReference type="Proteomes" id="UP000663918"/>
    </source>
</evidence>
<dbReference type="EMBL" id="CP062222">
    <property type="protein sequence ID" value="QTC90583.1"/>
    <property type="molecule type" value="Genomic_DNA"/>
</dbReference>
<sequence>MSAPTPTDFPAPEGYYTPEAGGLLFSLSPMMTATLILLLGLALLLGWLWGRSKRPGDDPSEAIYTAIRKALAEATGAPRDSVISAARKAQTVIKDQLGDVLVLAKGLAGPYGALGPALDGVDKSPHKGDHKPDHKPETHAEKSGVEKVIIKARDVFISHAPASDSHDDDHGKDGHGNGHGKDDKGHGDKPAPGGRGGHGGDHPPKTLSASAQIEAVRAAIHNLSDHWSDKGARIKELQAARKQLTRVS</sequence>
<dbReference type="Proteomes" id="UP000663918">
    <property type="component" value="Chromosome"/>
</dbReference>
<keyword evidence="4" id="KW-1185">Reference proteome</keyword>
<dbReference type="AlphaFoldDB" id="A0A975BZ98"/>
<keyword evidence="2" id="KW-0812">Transmembrane</keyword>
<dbReference type="KEGG" id="bgoe:IFJ75_15105"/>
<name>A0A975BZ98_9CAUL</name>
<evidence type="ECO:0000256" key="1">
    <source>
        <dbReference type="SAM" id="MobiDB-lite"/>
    </source>
</evidence>
<evidence type="ECO:0000313" key="3">
    <source>
        <dbReference type="EMBL" id="QTC90583.1"/>
    </source>
</evidence>